<dbReference type="RefSeq" id="WP_089298578.1">
    <property type="nucleotide sequence ID" value="NZ_BOMU01000112.1"/>
</dbReference>
<evidence type="ECO:0000256" key="1">
    <source>
        <dbReference type="SAM" id="Phobius"/>
    </source>
</evidence>
<proteinExistence type="predicted"/>
<evidence type="ECO:0000313" key="2">
    <source>
        <dbReference type="EMBL" id="SNS93344.1"/>
    </source>
</evidence>
<keyword evidence="1" id="KW-1133">Transmembrane helix</keyword>
<dbReference type="OrthoDB" id="4196308at2"/>
<feature type="transmembrane region" description="Helical" evidence="1">
    <location>
        <begin position="204"/>
        <end position="222"/>
    </location>
</feature>
<protein>
    <submittedName>
        <fullName evidence="2">Uncharacterized protein</fullName>
    </submittedName>
</protein>
<keyword evidence="1" id="KW-0812">Transmembrane</keyword>
<gene>
    <name evidence="2" type="ORF">SAMN06264365_12937</name>
</gene>
<name>A0A239ILR3_9ACTN</name>
<organism evidence="2 3">
    <name type="scientific">Actinoplanes regularis</name>
    <dbReference type="NCBI Taxonomy" id="52697"/>
    <lineage>
        <taxon>Bacteria</taxon>
        <taxon>Bacillati</taxon>
        <taxon>Actinomycetota</taxon>
        <taxon>Actinomycetes</taxon>
        <taxon>Micromonosporales</taxon>
        <taxon>Micromonosporaceae</taxon>
        <taxon>Actinoplanes</taxon>
    </lineage>
</organism>
<sequence>MTTESVPAGGDARRLLTEMRDLTRRVRVDQRVTWLALSVLAAATLIGIPFDYLFLKLDCTGGGLCRFDRKGVLFYWPPVLLLAYAVIAFCYIRVARSRGLGARVLPFAFTGAGLTVLFLAAWIGMRGYLAHHVVDHPFPDWVMLLDRLVAPWGLIGVALLVLARLERNLGLLLFTLGYLVVALVPVDFGWHWHGQERTMFLPQQIINGTVLLLGAIGFALAGRRQR</sequence>
<feature type="transmembrane region" description="Helical" evidence="1">
    <location>
        <begin position="144"/>
        <end position="162"/>
    </location>
</feature>
<dbReference type="Proteomes" id="UP000198415">
    <property type="component" value="Unassembled WGS sequence"/>
</dbReference>
<accession>A0A239ILR3</accession>
<evidence type="ECO:0000313" key="3">
    <source>
        <dbReference type="Proteomes" id="UP000198415"/>
    </source>
</evidence>
<feature type="transmembrane region" description="Helical" evidence="1">
    <location>
        <begin position="104"/>
        <end position="124"/>
    </location>
</feature>
<dbReference type="EMBL" id="FZNR01000029">
    <property type="protein sequence ID" value="SNS93344.1"/>
    <property type="molecule type" value="Genomic_DNA"/>
</dbReference>
<reference evidence="2 3" key="1">
    <citation type="submission" date="2017-06" db="EMBL/GenBank/DDBJ databases">
        <authorList>
            <person name="Kim H.J."/>
            <person name="Triplett B.A."/>
        </authorList>
    </citation>
    <scope>NUCLEOTIDE SEQUENCE [LARGE SCALE GENOMIC DNA]</scope>
    <source>
        <strain evidence="2 3">DSM 43151</strain>
    </source>
</reference>
<feature type="transmembrane region" description="Helical" evidence="1">
    <location>
        <begin position="32"/>
        <end position="54"/>
    </location>
</feature>
<feature type="transmembrane region" description="Helical" evidence="1">
    <location>
        <begin position="74"/>
        <end position="92"/>
    </location>
</feature>
<keyword evidence="1" id="KW-0472">Membrane</keyword>
<dbReference type="AlphaFoldDB" id="A0A239ILR3"/>
<feature type="transmembrane region" description="Helical" evidence="1">
    <location>
        <begin position="169"/>
        <end position="192"/>
    </location>
</feature>
<keyword evidence="3" id="KW-1185">Reference proteome</keyword>